<proteinExistence type="predicted"/>
<name>A0A182EJM3_ONCOC</name>
<evidence type="ECO:0000313" key="2">
    <source>
        <dbReference type="Proteomes" id="UP000271087"/>
    </source>
</evidence>
<protein>
    <submittedName>
        <fullName evidence="3">Secreted protein</fullName>
    </submittedName>
</protein>
<reference evidence="3" key="1">
    <citation type="submission" date="2016-06" db="UniProtKB">
        <authorList>
            <consortium name="WormBaseParasite"/>
        </authorList>
    </citation>
    <scope>IDENTIFICATION</scope>
</reference>
<reference evidence="1 2" key="2">
    <citation type="submission" date="2018-08" db="EMBL/GenBank/DDBJ databases">
        <authorList>
            <person name="Laetsch R D."/>
            <person name="Stevens L."/>
            <person name="Kumar S."/>
            <person name="Blaxter L. M."/>
        </authorList>
    </citation>
    <scope>NUCLEOTIDE SEQUENCE [LARGE SCALE GENOMIC DNA]</scope>
</reference>
<dbReference type="EMBL" id="UYRW01003406">
    <property type="protein sequence ID" value="VDK88928.1"/>
    <property type="molecule type" value="Genomic_DNA"/>
</dbReference>
<sequence length="79" mass="8960">MPKKQFSRFLPAMLPLYTYVANVRRVAPAGSDAKTCFGMVPESCCIRNARTSHQPETFDVDGSLREGAKTPHISRRYWL</sequence>
<dbReference type="Proteomes" id="UP000271087">
    <property type="component" value="Unassembled WGS sequence"/>
</dbReference>
<keyword evidence="2" id="KW-1185">Reference proteome</keyword>
<dbReference type="WBParaSite" id="nOo.2.0.1.t08308-RA">
    <property type="protein sequence ID" value="nOo.2.0.1.t08308-RA"/>
    <property type="gene ID" value="nOo.2.0.1.g08308"/>
</dbReference>
<evidence type="ECO:0000313" key="1">
    <source>
        <dbReference type="EMBL" id="VDK88928.1"/>
    </source>
</evidence>
<accession>A0A182EJM3</accession>
<organism evidence="3">
    <name type="scientific">Onchocerca ochengi</name>
    <name type="common">Filarial nematode worm</name>
    <dbReference type="NCBI Taxonomy" id="42157"/>
    <lineage>
        <taxon>Eukaryota</taxon>
        <taxon>Metazoa</taxon>
        <taxon>Ecdysozoa</taxon>
        <taxon>Nematoda</taxon>
        <taxon>Chromadorea</taxon>
        <taxon>Rhabditida</taxon>
        <taxon>Spirurina</taxon>
        <taxon>Spiruromorpha</taxon>
        <taxon>Filarioidea</taxon>
        <taxon>Onchocercidae</taxon>
        <taxon>Onchocerca</taxon>
    </lineage>
</organism>
<dbReference type="AlphaFoldDB" id="A0A182EJM3"/>
<evidence type="ECO:0000313" key="3">
    <source>
        <dbReference type="WBParaSite" id="nOo.2.0.1.t08308-RA"/>
    </source>
</evidence>
<gene>
    <name evidence="1" type="ORF">NOO_LOCUS8308</name>
</gene>